<proteinExistence type="predicted"/>
<keyword evidence="4" id="KW-1185">Reference proteome</keyword>
<keyword evidence="1" id="KW-0732">Signal</keyword>
<dbReference type="EMBL" id="AP025732">
    <property type="protein sequence ID" value="BDI17299.1"/>
    <property type="molecule type" value="Genomic_DNA"/>
</dbReference>
<evidence type="ECO:0000256" key="1">
    <source>
        <dbReference type="SAM" id="SignalP"/>
    </source>
</evidence>
<evidence type="ECO:0000313" key="3">
    <source>
        <dbReference type="EMBL" id="BDI17299.1"/>
    </source>
</evidence>
<feature type="signal peptide" evidence="1">
    <location>
        <begin position="1"/>
        <end position="35"/>
    </location>
</feature>
<gene>
    <name evidence="3" type="ORF">ANSO36C_31010</name>
</gene>
<evidence type="ECO:0000259" key="2">
    <source>
        <dbReference type="Pfam" id="PF07589"/>
    </source>
</evidence>
<dbReference type="InterPro" id="IPR013424">
    <property type="entry name" value="Ice-binding_C"/>
</dbReference>
<dbReference type="NCBIfam" id="TIGR02595">
    <property type="entry name" value="PEP_CTERM"/>
    <property type="match status" value="1"/>
</dbReference>
<accession>A0ABN6Q5U8</accession>
<sequence>MIGFKSILLNATLAITAALPLATAGIFTSAGSAQAAALVGSFEVNPGITNFGTYSSITLGKNSLTFLPDPTPIALTNTTGSFKTLGLNSAFVADIIQFTPLNVSNPFLNLGTLTAPFTSIPTPGQVFPGSNTSSLTDNKNTFVLNSAGYTLTQQLGNANVDVSLALNGYFQDVVGGIQTAGKGDLTFQIAGNKISALRTIANTNYTGTDIEVITAALADNRVIEGLSFSGALFTTTVPEPATMLGLGLVGAGMAFSRRRKSLAP</sequence>
<dbReference type="RefSeq" id="WP_251955243.1">
    <property type="nucleotide sequence ID" value="NZ_AP025732.1"/>
</dbReference>
<evidence type="ECO:0000313" key="4">
    <source>
        <dbReference type="Proteomes" id="UP001055453"/>
    </source>
</evidence>
<dbReference type="Proteomes" id="UP001055453">
    <property type="component" value="Chromosome"/>
</dbReference>
<name>A0ABN6Q5U8_NOSCO</name>
<feature type="domain" description="Ice-binding protein C-terminal" evidence="2">
    <location>
        <begin position="236"/>
        <end position="258"/>
    </location>
</feature>
<feature type="chain" id="PRO_5046100591" description="Ice-binding protein C-terminal domain-containing protein" evidence="1">
    <location>
        <begin position="36"/>
        <end position="264"/>
    </location>
</feature>
<reference evidence="3" key="1">
    <citation type="submission" date="2022-04" db="EMBL/GenBank/DDBJ databases">
        <title>Complete genome sequence of a cyanobacterium, Nostoc sp. SO-36, isolated in Antarctica.</title>
        <authorList>
            <person name="Kanesaki Y."/>
            <person name="Effendi D."/>
            <person name="Sakamoto T."/>
            <person name="Ohtani S."/>
            <person name="Awai K."/>
        </authorList>
    </citation>
    <scope>NUCLEOTIDE SEQUENCE</scope>
    <source>
        <strain evidence="3">SO-36</strain>
    </source>
</reference>
<organism evidence="3 4">
    <name type="scientific">Nostoc cf. commune SO-36</name>
    <dbReference type="NCBI Taxonomy" id="449208"/>
    <lineage>
        <taxon>Bacteria</taxon>
        <taxon>Bacillati</taxon>
        <taxon>Cyanobacteriota</taxon>
        <taxon>Cyanophyceae</taxon>
        <taxon>Nostocales</taxon>
        <taxon>Nostocaceae</taxon>
        <taxon>Nostoc</taxon>
    </lineage>
</organism>
<protein>
    <recommendedName>
        <fullName evidence="2">Ice-binding protein C-terminal domain-containing protein</fullName>
    </recommendedName>
</protein>
<dbReference type="Pfam" id="PF07589">
    <property type="entry name" value="PEP-CTERM"/>
    <property type="match status" value="1"/>
</dbReference>